<dbReference type="InterPro" id="IPR001915">
    <property type="entry name" value="Peptidase_M48"/>
</dbReference>
<keyword evidence="2" id="KW-0479">Metal-binding</keyword>
<accession>A0ABW8UWB3</accession>
<name>A0ABW8UWB3_9RHOB</name>
<dbReference type="Gene3D" id="3.30.2010.10">
    <property type="entry name" value="Metalloproteases ('zincins'), catalytic domain"/>
    <property type="match status" value="1"/>
</dbReference>
<evidence type="ECO:0000313" key="9">
    <source>
        <dbReference type="EMBL" id="MFL4469962.1"/>
    </source>
</evidence>
<comment type="caution">
    <text evidence="9">The sequence shown here is derived from an EMBL/GenBank/DDBJ whole genome shotgun (WGS) entry which is preliminary data.</text>
</comment>
<dbReference type="CDD" id="cd07332">
    <property type="entry name" value="M48C_Oma1_like"/>
    <property type="match status" value="1"/>
</dbReference>
<comment type="similarity">
    <text evidence="6">Belongs to the peptidase M48 family.</text>
</comment>
<proteinExistence type="inferred from homology"/>
<dbReference type="PANTHER" id="PTHR22726">
    <property type="entry name" value="METALLOENDOPEPTIDASE OMA1"/>
    <property type="match status" value="1"/>
</dbReference>
<keyword evidence="10" id="KW-1185">Reference proteome</keyword>
<keyword evidence="7" id="KW-0472">Membrane</keyword>
<evidence type="ECO:0000256" key="3">
    <source>
        <dbReference type="ARBA" id="ARBA00022801"/>
    </source>
</evidence>
<keyword evidence="4 6" id="KW-0862">Zinc</keyword>
<evidence type="ECO:0000256" key="7">
    <source>
        <dbReference type="SAM" id="Phobius"/>
    </source>
</evidence>
<keyword evidence="3 6" id="KW-0378">Hydrolase</keyword>
<keyword evidence="5 6" id="KW-0482">Metalloprotease</keyword>
<feature type="domain" description="Peptidase M48" evidence="8">
    <location>
        <begin position="178"/>
        <end position="350"/>
    </location>
</feature>
<gene>
    <name evidence="9" type="ORF">ACERZ8_08825</name>
</gene>
<sequence length="383" mass="40915">MQATGRFFDGESGQRLDVDLAVDTAADTLKLTHPDLPMGSQYWPLEAIRALADHARTDQLVLTLRADASLDSALIRTARLTLDDPDMISILTRLCPDLRRRDVARGTGRKVAIYAGSAVAAVVLMVFVILPAMANTLATLIPIEREVAYGKTVVRQMERFLGGKVAGGLACTDPAGRAALDKMTDRLTEAGDLQYDLNIAVFDHKMVNAFAAPGGQIVIMRGLIDRADSPDQVAAVLAHEIGHVEARDTTRNALRAAGSAGLLALVLGDFAGGSAVVVVAEYTLNASYTREAEAAADIFALNMLEASGTDAEALATFFDSLEGIQRTMPDLPVYLSSHPETTDRADAARAFAETQGRTSPILNDADWAALRNICKDDDTESDS</sequence>
<dbReference type="PANTHER" id="PTHR22726:SF1">
    <property type="entry name" value="METALLOENDOPEPTIDASE OMA1, MITOCHONDRIAL"/>
    <property type="match status" value="1"/>
</dbReference>
<dbReference type="Pfam" id="PF01435">
    <property type="entry name" value="Peptidase_M48"/>
    <property type="match status" value="1"/>
</dbReference>
<protein>
    <submittedName>
        <fullName evidence="9">M48 family metallopeptidase</fullName>
    </submittedName>
</protein>
<evidence type="ECO:0000256" key="4">
    <source>
        <dbReference type="ARBA" id="ARBA00022833"/>
    </source>
</evidence>
<dbReference type="RefSeq" id="WP_407591855.1">
    <property type="nucleotide sequence ID" value="NZ_JBHDIY010000002.1"/>
</dbReference>
<feature type="transmembrane region" description="Helical" evidence="7">
    <location>
        <begin position="111"/>
        <end position="134"/>
    </location>
</feature>
<comment type="cofactor">
    <cofactor evidence="6">
        <name>Zn(2+)</name>
        <dbReference type="ChEBI" id="CHEBI:29105"/>
    </cofactor>
    <text evidence="6">Binds 1 zinc ion per subunit.</text>
</comment>
<evidence type="ECO:0000256" key="1">
    <source>
        <dbReference type="ARBA" id="ARBA00022670"/>
    </source>
</evidence>
<dbReference type="EMBL" id="JBHDIY010000002">
    <property type="protein sequence ID" value="MFL4469962.1"/>
    <property type="molecule type" value="Genomic_DNA"/>
</dbReference>
<keyword evidence="7" id="KW-0812">Transmembrane</keyword>
<evidence type="ECO:0000259" key="8">
    <source>
        <dbReference type="Pfam" id="PF01435"/>
    </source>
</evidence>
<evidence type="ECO:0000256" key="2">
    <source>
        <dbReference type="ARBA" id="ARBA00022723"/>
    </source>
</evidence>
<evidence type="ECO:0000256" key="6">
    <source>
        <dbReference type="RuleBase" id="RU003983"/>
    </source>
</evidence>
<evidence type="ECO:0000313" key="10">
    <source>
        <dbReference type="Proteomes" id="UP001627408"/>
    </source>
</evidence>
<keyword evidence="7" id="KW-1133">Transmembrane helix</keyword>
<keyword evidence="1 6" id="KW-0645">Protease</keyword>
<reference evidence="9 10" key="1">
    <citation type="submission" date="2024-08" db="EMBL/GenBank/DDBJ databases">
        <title>Tateyamaria sp. nov., isolated from marine algae.</title>
        <authorList>
            <person name="Choi B.J."/>
            <person name="Kim J.M."/>
            <person name="Lee J.K."/>
            <person name="Choi D.G."/>
            <person name="Bayburt H."/>
            <person name="Baek J.H."/>
            <person name="Han D.M."/>
            <person name="Jeon C.O."/>
        </authorList>
    </citation>
    <scope>NUCLEOTIDE SEQUENCE [LARGE SCALE GENOMIC DNA]</scope>
    <source>
        <strain evidence="9 10">KMU-156</strain>
    </source>
</reference>
<dbReference type="Proteomes" id="UP001627408">
    <property type="component" value="Unassembled WGS sequence"/>
</dbReference>
<dbReference type="InterPro" id="IPR051156">
    <property type="entry name" value="Mito/Outer_Membr_Metalloprot"/>
</dbReference>
<evidence type="ECO:0000256" key="5">
    <source>
        <dbReference type="ARBA" id="ARBA00023049"/>
    </source>
</evidence>
<organism evidence="9 10">
    <name type="scientific">Tateyamaria armeniaca</name>
    <dbReference type="NCBI Taxonomy" id="2518930"/>
    <lineage>
        <taxon>Bacteria</taxon>
        <taxon>Pseudomonadati</taxon>
        <taxon>Pseudomonadota</taxon>
        <taxon>Alphaproteobacteria</taxon>
        <taxon>Rhodobacterales</taxon>
        <taxon>Roseobacteraceae</taxon>
        <taxon>Tateyamaria</taxon>
    </lineage>
</organism>